<comment type="subcellular location">
    <subcellularLocation>
        <location evidence="2 12">Cytoplasm</location>
    </subcellularLocation>
</comment>
<sequence>MAINLEDIPELSPNTQALPYLNQLIEEREKLKVKVHLTGGATVIDCGIDTAGSYEAGVLFARICLGGLAEVKLSWGDFGGLYYPAVEVTTDHPLRACMASQYAGWVIKKGNYFAMGSGPARARAGGEELFAKLQYKDSAAAAILCLEGRKLPPAEVVAYVAEKCGCRVQDLYLLIAPTASPVGSVQIAARSVETGLHKMLELGYDLGRIQNGLGIAPLPPPAGDDMTALGRTNDAVLYGATVYYNVRDTDDTLLPLIEQVPSCSSRDYGTAFQELYERYGNFYAIDPLLFSPASVWLHNNTTGRTFRKGGPRPDLLRKSFRIED</sequence>
<proteinExistence type="inferred from homology"/>
<evidence type="ECO:0000313" key="14">
    <source>
        <dbReference type="Proteomes" id="UP000054623"/>
    </source>
</evidence>
<dbReference type="AlphaFoldDB" id="A0A0W1JHQ7"/>
<dbReference type="GO" id="GO:0046294">
    <property type="term" value="P:formaldehyde catabolic process"/>
    <property type="evidence" value="ECO:0007669"/>
    <property type="project" value="UniProtKB-UniRule"/>
</dbReference>
<evidence type="ECO:0000256" key="10">
    <source>
        <dbReference type="ARBA" id="ARBA00030468"/>
    </source>
</evidence>
<dbReference type="EC" id="3.5.4.27" evidence="5 12"/>
<evidence type="ECO:0000256" key="12">
    <source>
        <dbReference type="HAMAP-Rule" id="MF_00486"/>
    </source>
</evidence>
<dbReference type="Pfam" id="PF02289">
    <property type="entry name" value="MCH"/>
    <property type="match status" value="1"/>
</dbReference>
<dbReference type="CDD" id="cd00545">
    <property type="entry name" value="MCH"/>
    <property type="match status" value="1"/>
</dbReference>
<gene>
    <name evidence="12" type="primary">mch</name>
    <name evidence="13" type="ORF">AT727_05920</name>
</gene>
<organism evidence="13 14">
    <name type="scientific">Desulfitobacterium hafniense</name>
    <name type="common">Desulfitobacterium frappieri</name>
    <dbReference type="NCBI Taxonomy" id="49338"/>
    <lineage>
        <taxon>Bacteria</taxon>
        <taxon>Bacillati</taxon>
        <taxon>Bacillota</taxon>
        <taxon>Clostridia</taxon>
        <taxon>Eubacteriales</taxon>
        <taxon>Desulfitobacteriaceae</taxon>
        <taxon>Desulfitobacterium</taxon>
    </lineage>
</organism>
<dbReference type="InterPro" id="IPR003209">
    <property type="entry name" value="METHMP_CycHdrlase"/>
</dbReference>
<reference evidence="13 14" key="1">
    <citation type="submission" date="2015-12" db="EMBL/GenBank/DDBJ databases">
        <title>Draft Genome Sequence of Desulfitobacterium hafniense Strain DH, a Sulfate-reducing Bacterium Isolated from Paddy Soils.</title>
        <authorList>
            <person name="Bao P."/>
            <person name="Zhang X."/>
            <person name="Li G."/>
        </authorList>
    </citation>
    <scope>NUCLEOTIDE SEQUENCE [LARGE SCALE GENOMIC DNA]</scope>
    <source>
        <strain evidence="13 14">DH</strain>
    </source>
</reference>
<dbReference type="RefSeq" id="WP_058491433.1">
    <property type="nucleotide sequence ID" value="NZ_LOCK01000028.1"/>
</dbReference>
<dbReference type="GO" id="GO:0005737">
    <property type="term" value="C:cytoplasm"/>
    <property type="evidence" value="ECO:0007669"/>
    <property type="project" value="UniProtKB-SubCell"/>
</dbReference>
<dbReference type="GO" id="GO:0006730">
    <property type="term" value="P:one-carbon metabolic process"/>
    <property type="evidence" value="ECO:0007669"/>
    <property type="project" value="UniProtKB-UniRule"/>
</dbReference>
<evidence type="ECO:0000256" key="8">
    <source>
        <dbReference type="ARBA" id="ARBA00022563"/>
    </source>
</evidence>
<evidence type="ECO:0000256" key="11">
    <source>
        <dbReference type="ARBA" id="ARBA00048684"/>
    </source>
</evidence>
<keyword evidence="8 12" id="KW-0554">One-carbon metabolism</keyword>
<evidence type="ECO:0000313" key="13">
    <source>
        <dbReference type="EMBL" id="KTE91133.1"/>
    </source>
</evidence>
<dbReference type="EMBL" id="LOCK01000028">
    <property type="protein sequence ID" value="KTE91133.1"/>
    <property type="molecule type" value="Genomic_DNA"/>
</dbReference>
<evidence type="ECO:0000256" key="5">
    <source>
        <dbReference type="ARBA" id="ARBA00012765"/>
    </source>
</evidence>
<dbReference type="NCBIfam" id="TIGR03120">
    <property type="entry name" value="one_C_mch"/>
    <property type="match status" value="1"/>
</dbReference>
<dbReference type="Gene3D" id="3.30.1030.10">
    <property type="entry name" value="Methenyltetrahydromethanopterin Cyclohydrolase, Chain A, domain 2"/>
    <property type="match status" value="1"/>
</dbReference>
<protein>
    <recommendedName>
        <fullName evidence="6 12">Methenyltetrahydromethanopterin cyclohydrolase</fullName>
        <ecNumber evidence="5 12">3.5.4.27</ecNumber>
    </recommendedName>
    <alternativeName>
        <fullName evidence="10 12">Methenyl-H4MPT cyclohydrolase</fullName>
    </alternativeName>
</protein>
<comment type="pathway">
    <text evidence="3 12">One-carbon metabolism; formaldehyde degradation; formate from formaldehyde (H(4)MPT route): step 3/5.</text>
</comment>
<evidence type="ECO:0000256" key="3">
    <source>
        <dbReference type="ARBA" id="ARBA00005087"/>
    </source>
</evidence>
<evidence type="ECO:0000256" key="4">
    <source>
        <dbReference type="ARBA" id="ARBA00006902"/>
    </source>
</evidence>
<dbReference type="Proteomes" id="UP000054623">
    <property type="component" value="Unassembled WGS sequence"/>
</dbReference>
<keyword evidence="7 12" id="KW-0963">Cytoplasm</keyword>
<dbReference type="HAMAP" id="MF_00486">
    <property type="entry name" value="McH"/>
    <property type="match status" value="1"/>
</dbReference>
<comment type="caution">
    <text evidence="13">The sequence shown here is derived from an EMBL/GenBank/DDBJ whole genome shotgun (WGS) entry which is preliminary data.</text>
</comment>
<dbReference type="UniPathway" id="UPA00562">
    <property type="reaction ID" value="UER00703"/>
</dbReference>
<dbReference type="SUPFAM" id="SSF56199">
    <property type="entry name" value="Methenyltetrahydromethanopterin cyclohydrolase"/>
    <property type="match status" value="1"/>
</dbReference>
<evidence type="ECO:0000256" key="2">
    <source>
        <dbReference type="ARBA" id="ARBA00004496"/>
    </source>
</evidence>
<accession>A0A0W1JHQ7</accession>
<evidence type="ECO:0000256" key="1">
    <source>
        <dbReference type="ARBA" id="ARBA00004058"/>
    </source>
</evidence>
<comment type="similarity">
    <text evidence="4 12">Belongs to the MCH family.</text>
</comment>
<dbReference type="Gene3D" id="3.10.340.11">
    <property type="entry name" value="Methenyltetrahydromethanopterin Cyclohydrolase, Chain A, domain 1"/>
    <property type="match status" value="1"/>
</dbReference>
<evidence type="ECO:0000256" key="9">
    <source>
        <dbReference type="ARBA" id="ARBA00022801"/>
    </source>
</evidence>
<comment type="catalytic activity">
    <reaction evidence="11 12">
        <text>5,10-methenyl-5,6,7,8-tetrahydromethanopterin + H2O = N(5)-formyl-5,6,7,8-tetrahydromethanopterin + H(+)</text>
        <dbReference type="Rhea" id="RHEA:19053"/>
        <dbReference type="ChEBI" id="CHEBI:15377"/>
        <dbReference type="ChEBI" id="CHEBI:15378"/>
        <dbReference type="ChEBI" id="CHEBI:58018"/>
        <dbReference type="ChEBI" id="CHEBI:58337"/>
        <dbReference type="EC" id="3.5.4.27"/>
    </reaction>
</comment>
<evidence type="ECO:0000256" key="6">
    <source>
        <dbReference type="ARBA" id="ARBA00020597"/>
    </source>
</evidence>
<comment type="function">
    <text evidence="1 12">Catalyzes the hydrolysis of methenyl-H(4)MPT(+) to 5-formyl-H(4)MPT.</text>
</comment>
<name>A0A0W1JHQ7_DESHA</name>
<dbReference type="GO" id="GO:0018759">
    <property type="term" value="F:methenyltetrahydromethanopterin cyclohydrolase activity"/>
    <property type="evidence" value="ECO:0007669"/>
    <property type="project" value="UniProtKB-UniRule"/>
</dbReference>
<dbReference type="OrthoDB" id="241529at2"/>
<evidence type="ECO:0000256" key="7">
    <source>
        <dbReference type="ARBA" id="ARBA00022490"/>
    </source>
</evidence>
<keyword evidence="9 12" id="KW-0378">Hydrolase</keyword>